<accession>A0A9D4R1E8</accession>
<protein>
    <submittedName>
        <fullName evidence="1">Uncharacterized protein</fullName>
    </submittedName>
</protein>
<sequence length="81" mass="9233">MIGKHWRSDKVCIKASSGYEWGSHKLVTRAPRLTSTSTIGEKLLRWLQMLPSRVTPTLAHHLSKLQWLSSHRPSGLLFLRG</sequence>
<dbReference type="Proteomes" id="UP000828390">
    <property type="component" value="Unassembled WGS sequence"/>
</dbReference>
<evidence type="ECO:0000313" key="1">
    <source>
        <dbReference type="EMBL" id="KAH3851506.1"/>
    </source>
</evidence>
<organism evidence="1 2">
    <name type="scientific">Dreissena polymorpha</name>
    <name type="common">Zebra mussel</name>
    <name type="synonym">Mytilus polymorpha</name>
    <dbReference type="NCBI Taxonomy" id="45954"/>
    <lineage>
        <taxon>Eukaryota</taxon>
        <taxon>Metazoa</taxon>
        <taxon>Spiralia</taxon>
        <taxon>Lophotrochozoa</taxon>
        <taxon>Mollusca</taxon>
        <taxon>Bivalvia</taxon>
        <taxon>Autobranchia</taxon>
        <taxon>Heteroconchia</taxon>
        <taxon>Euheterodonta</taxon>
        <taxon>Imparidentia</taxon>
        <taxon>Neoheterodontei</taxon>
        <taxon>Myida</taxon>
        <taxon>Dreissenoidea</taxon>
        <taxon>Dreissenidae</taxon>
        <taxon>Dreissena</taxon>
    </lineage>
</organism>
<proteinExistence type="predicted"/>
<evidence type="ECO:0000313" key="2">
    <source>
        <dbReference type="Proteomes" id="UP000828390"/>
    </source>
</evidence>
<comment type="caution">
    <text evidence="1">The sequence shown here is derived from an EMBL/GenBank/DDBJ whole genome shotgun (WGS) entry which is preliminary data.</text>
</comment>
<dbReference type="EMBL" id="JAIWYP010000003">
    <property type="protein sequence ID" value="KAH3851506.1"/>
    <property type="molecule type" value="Genomic_DNA"/>
</dbReference>
<keyword evidence="2" id="KW-1185">Reference proteome</keyword>
<name>A0A9D4R1E8_DREPO</name>
<reference evidence="1" key="1">
    <citation type="journal article" date="2019" name="bioRxiv">
        <title>The Genome of the Zebra Mussel, Dreissena polymorpha: A Resource for Invasive Species Research.</title>
        <authorList>
            <person name="McCartney M.A."/>
            <person name="Auch B."/>
            <person name="Kono T."/>
            <person name="Mallez S."/>
            <person name="Zhang Y."/>
            <person name="Obille A."/>
            <person name="Becker A."/>
            <person name="Abrahante J.E."/>
            <person name="Garbe J."/>
            <person name="Badalamenti J.P."/>
            <person name="Herman A."/>
            <person name="Mangelson H."/>
            <person name="Liachko I."/>
            <person name="Sullivan S."/>
            <person name="Sone E.D."/>
            <person name="Koren S."/>
            <person name="Silverstein K.A.T."/>
            <person name="Beckman K.B."/>
            <person name="Gohl D.M."/>
        </authorList>
    </citation>
    <scope>NUCLEOTIDE SEQUENCE</scope>
    <source>
        <strain evidence="1">Duluth1</strain>
        <tissue evidence="1">Whole animal</tissue>
    </source>
</reference>
<dbReference type="AlphaFoldDB" id="A0A9D4R1E8"/>
<gene>
    <name evidence="1" type="ORF">DPMN_093988</name>
</gene>
<reference evidence="1" key="2">
    <citation type="submission" date="2020-11" db="EMBL/GenBank/DDBJ databases">
        <authorList>
            <person name="McCartney M.A."/>
            <person name="Auch B."/>
            <person name="Kono T."/>
            <person name="Mallez S."/>
            <person name="Becker A."/>
            <person name="Gohl D.M."/>
            <person name="Silverstein K.A.T."/>
            <person name="Koren S."/>
            <person name="Bechman K.B."/>
            <person name="Herman A."/>
            <person name="Abrahante J.E."/>
            <person name="Garbe J."/>
        </authorList>
    </citation>
    <scope>NUCLEOTIDE SEQUENCE</scope>
    <source>
        <strain evidence="1">Duluth1</strain>
        <tissue evidence="1">Whole animal</tissue>
    </source>
</reference>